<sequence>MKFATLMAVIFVSIFLVNAANASSDITYTAACTVLTKQSNNSTQHYSNIVVEGFPDEAACELYESRLNASVFPHSGRTGLTPTTIAADCACIEVIDRVKIQF</sequence>
<feature type="chain" id="PRO_5015698203" evidence="1">
    <location>
        <begin position="23"/>
        <end position="102"/>
    </location>
</feature>
<dbReference type="EMBL" id="QAOL01000008">
    <property type="protein sequence ID" value="PTQ86917.1"/>
    <property type="molecule type" value="Genomic_DNA"/>
</dbReference>
<gene>
    <name evidence="2" type="ORF">C8R28_1008112</name>
</gene>
<protein>
    <submittedName>
        <fullName evidence="2">Uncharacterized protein</fullName>
    </submittedName>
</protein>
<organism evidence="2 3">
    <name type="scientific">Nitrosomonas ureae</name>
    <dbReference type="NCBI Taxonomy" id="44577"/>
    <lineage>
        <taxon>Bacteria</taxon>
        <taxon>Pseudomonadati</taxon>
        <taxon>Pseudomonadota</taxon>
        <taxon>Betaproteobacteria</taxon>
        <taxon>Nitrosomonadales</taxon>
        <taxon>Nitrosomonadaceae</taxon>
        <taxon>Nitrosomonas</taxon>
    </lineage>
</organism>
<feature type="signal peptide" evidence="1">
    <location>
        <begin position="1"/>
        <end position="22"/>
    </location>
</feature>
<evidence type="ECO:0000313" key="2">
    <source>
        <dbReference type="EMBL" id="PTQ86917.1"/>
    </source>
</evidence>
<dbReference type="Proteomes" id="UP000244110">
    <property type="component" value="Unassembled WGS sequence"/>
</dbReference>
<evidence type="ECO:0000256" key="1">
    <source>
        <dbReference type="SAM" id="SignalP"/>
    </source>
</evidence>
<dbReference type="RefSeq" id="WP_107786455.1">
    <property type="nucleotide sequence ID" value="NZ_QAOL01000008.1"/>
</dbReference>
<keyword evidence="1" id="KW-0732">Signal</keyword>
<comment type="caution">
    <text evidence="2">The sequence shown here is derived from an EMBL/GenBank/DDBJ whole genome shotgun (WGS) entry which is preliminary data.</text>
</comment>
<reference evidence="2 3" key="1">
    <citation type="submission" date="2018-04" db="EMBL/GenBank/DDBJ databases">
        <title>Active sludge and wastewater microbial communities from Klosterneuburg, Austria.</title>
        <authorList>
            <person name="Wagner M."/>
        </authorList>
    </citation>
    <scope>NUCLEOTIDE SEQUENCE [LARGE SCALE GENOMIC DNA]</scope>
    <source>
        <strain evidence="2 3">Nm4</strain>
    </source>
</reference>
<proteinExistence type="predicted"/>
<name>A0A2T5ISV1_9PROT</name>
<accession>A0A2T5ISV1</accession>
<dbReference type="AlphaFoldDB" id="A0A2T5ISV1"/>
<evidence type="ECO:0000313" key="3">
    <source>
        <dbReference type="Proteomes" id="UP000244110"/>
    </source>
</evidence>